<sequence length="114" mass="13220">MGWKAPTMVPLNFKSDSGIKPMTYRRIAVVKETSRGRGVDGYFDCQLVLHLVYGACQKKLKELMMSKMYEVQVQLTYKLTPPRMEVDGTTYERCLFLFSLTKKSSCWFGWKMAL</sequence>
<protein>
    <submittedName>
        <fullName evidence="2">Matrix protein</fullName>
    </submittedName>
</protein>
<proteinExistence type="predicted"/>
<evidence type="ECO:0000313" key="1">
    <source>
        <dbReference type="Proteomes" id="UP000095286"/>
    </source>
</evidence>
<accession>A0AC35TZA0</accession>
<dbReference type="WBParaSite" id="RSKR_0000547000.1">
    <property type="protein sequence ID" value="RSKR_0000547000.1"/>
    <property type="gene ID" value="RSKR_0000547000"/>
</dbReference>
<dbReference type="Proteomes" id="UP000095286">
    <property type="component" value="Unplaced"/>
</dbReference>
<organism evidence="1 2">
    <name type="scientific">Rhabditophanes sp. KR3021</name>
    <dbReference type="NCBI Taxonomy" id="114890"/>
    <lineage>
        <taxon>Eukaryota</taxon>
        <taxon>Metazoa</taxon>
        <taxon>Ecdysozoa</taxon>
        <taxon>Nematoda</taxon>
        <taxon>Chromadorea</taxon>
        <taxon>Rhabditida</taxon>
        <taxon>Tylenchina</taxon>
        <taxon>Panagrolaimomorpha</taxon>
        <taxon>Strongyloidoidea</taxon>
        <taxon>Alloionematidae</taxon>
        <taxon>Rhabditophanes</taxon>
    </lineage>
</organism>
<name>A0AC35TZA0_9BILA</name>
<evidence type="ECO:0000313" key="2">
    <source>
        <dbReference type="WBParaSite" id="RSKR_0000547000.1"/>
    </source>
</evidence>
<reference evidence="2" key="1">
    <citation type="submission" date="2016-11" db="UniProtKB">
        <authorList>
            <consortium name="WormBaseParasite"/>
        </authorList>
    </citation>
    <scope>IDENTIFICATION</scope>
    <source>
        <strain evidence="2">KR3021</strain>
    </source>
</reference>